<dbReference type="RefSeq" id="WP_085884556.1">
    <property type="nucleotide sequence ID" value="NZ_FWFR01000003.1"/>
</dbReference>
<keyword evidence="1" id="KW-1133">Transmembrane helix</keyword>
<keyword evidence="3" id="KW-1185">Reference proteome</keyword>
<dbReference type="InParanoid" id="A0A1Y5TQD0"/>
<protein>
    <submittedName>
        <fullName evidence="2">Inner membrane protein YbaN</fullName>
    </submittedName>
</protein>
<dbReference type="AlphaFoldDB" id="A0A1Y5TQD0"/>
<keyword evidence="1" id="KW-0472">Membrane</keyword>
<dbReference type="FunCoup" id="A0A1Y5TQD0">
    <property type="interactions" value="47"/>
</dbReference>
<reference evidence="2 3" key="1">
    <citation type="submission" date="2017-03" db="EMBL/GenBank/DDBJ databases">
        <authorList>
            <person name="Afonso C.L."/>
            <person name="Miller P.J."/>
            <person name="Scott M.A."/>
            <person name="Spackman E."/>
            <person name="Goraichik I."/>
            <person name="Dimitrov K.M."/>
            <person name="Suarez D.L."/>
            <person name="Swayne D.E."/>
        </authorList>
    </citation>
    <scope>NUCLEOTIDE SEQUENCE [LARGE SCALE GENOMIC DNA]</scope>
    <source>
        <strain evidence="2 3">CECT 7691</strain>
    </source>
</reference>
<gene>
    <name evidence="2" type="primary">ybaN</name>
    <name evidence="2" type="ORF">OCH7691_03188</name>
</gene>
<evidence type="ECO:0000313" key="3">
    <source>
        <dbReference type="Proteomes" id="UP000193200"/>
    </source>
</evidence>
<dbReference type="OrthoDB" id="9816293at2"/>
<dbReference type="GO" id="GO:0005886">
    <property type="term" value="C:plasma membrane"/>
    <property type="evidence" value="ECO:0007669"/>
    <property type="project" value="TreeGrafter"/>
</dbReference>
<organism evidence="2 3">
    <name type="scientific">Oceanibacterium hippocampi</name>
    <dbReference type="NCBI Taxonomy" id="745714"/>
    <lineage>
        <taxon>Bacteria</taxon>
        <taxon>Pseudomonadati</taxon>
        <taxon>Pseudomonadota</taxon>
        <taxon>Alphaproteobacteria</taxon>
        <taxon>Sneathiellales</taxon>
        <taxon>Sneathiellaceae</taxon>
        <taxon>Oceanibacterium</taxon>
    </lineage>
</organism>
<sequence>MHRRLYLLLGFVCVALGIAGVVLPVLPTTPFMLLALWAFARSSERLHDWLYHHPRFGPPLRRWRDHGVIPLRAKLTAIATMAASLVGLVVFSAAPPWAIASAAALMAVGATVILSRPSRVRADIGAKEN</sequence>
<feature type="transmembrane region" description="Helical" evidence="1">
    <location>
        <begin position="97"/>
        <end position="114"/>
    </location>
</feature>
<evidence type="ECO:0000256" key="1">
    <source>
        <dbReference type="SAM" id="Phobius"/>
    </source>
</evidence>
<dbReference type="Proteomes" id="UP000193200">
    <property type="component" value="Unassembled WGS sequence"/>
</dbReference>
<name>A0A1Y5TQD0_9PROT</name>
<feature type="transmembrane region" description="Helical" evidence="1">
    <location>
        <begin position="6"/>
        <end position="39"/>
    </location>
</feature>
<proteinExistence type="predicted"/>
<dbReference type="EMBL" id="FWFR01000003">
    <property type="protein sequence ID" value="SLN69400.1"/>
    <property type="molecule type" value="Genomic_DNA"/>
</dbReference>
<keyword evidence="1" id="KW-0812">Transmembrane</keyword>
<evidence type="ECO:0000313" key="2">
    <source>
        <dbReference type="EMBL" id="SLN69400.1"/>
    </source>
</evidence>
<dbReference type="PIRSF" id="PIRSF016789">
    <property type="entry name" value="DUF454"/>
    <property type="match status" value="1"/>
</dbReference>
<dbReference type="PANTHER" id="PTHR35813:SF1">
    <property type="entry name" value="INNER MEMBRANE PROTEIN YBAN"/>
    <property type="match status" value="1"/>
</dbReference>
<dbReference type="InterPro" id="IPR007401">
    <property type="entry name" value="DUF454"/>
</dbReference>
<dbReference type="PANTHER" id="PTHR35813">
    <property type="entry name" value="INNER MEMBRANE PROTEIN YBAN"/>
    <property type="match status" value="1"/>
</dbReference>
<accession>A0A1Y5TQD0</accession>
<dbReference type="Pfam" id="PF04304">
    <property type="entry name" value="DUF454"/>
    <property type="match status" value="1"/>
</dbReference>